<comment type="caution">
    <text evidence="12">The sequence shown here is derived from an EMBL/GenBank/DDBJ whole genome shotgun (WGS) entry which is preliminary data.</text>
</comment>
<evidence type="ECO:0000256" key="2">
    <source>
        <dbReference type="ARBA" id="ARBA00006875"/>
    </source>
</evidence>
<evidence type="ECO:0000313" key="12">
    <source>
        <dbReference type="EMBL" id="KAK1733982.1"/>
    </source>
</evidence>
<keyword evidence="13" id="KW-1185">Reference proteome</keyword>
<dbReference type="InterPro" id="IPR008805">
    <property type="entry name" value="RIB43A"/>
</dbReference>
<dbReference type="PANTHER" id="PTHR14517:SF6">
    <property type="entry name" value="RE41410P"/>
    <property type="match status" value="1"/>
</dbReference>
<keyword evidence="6" id="KW-0969">Cilium</keyword>
<dbReference type="EMBL" id="JATAAI010000042">
    <property type="protein sequence ID" value="KAK1733982.1"/>
    <property type="molecule type" value="Genomic_DNA"/>
</dbReference>
<feature type="compositionally biased region" description="Basic and acidic residues" evidence="11">
    <location>
        <begin position="66"/>
        <end position="83"/>
    </location>
</feature>
<feature type="region of interest" description="Disordered" evidence="11">
    <location>
        <begin position="66"/>
        <end position="94"/>
    </location>
</feature>
<proteinExistence type="inferred from homology"/>
<evidence type="ECO:0000256" key="5">
    <source>
        <dbReference type="ARBA" id="ARBA00023054"/>
    </source>
</evidence>
<keyword evidence="8" id="KW-0966">Cell projection</keyword>
<protein>
    <submittedName>
        <fullName evidence="12">RIB43A family protein</fullName>
    </submittedName>
</protein>
<evidence type="ECO:0000256" key="11">
    <source>
        <dbReference type="SAM" id="MobiDB-lite"/>
    </source>
</evidence>
<evidence type="ECO:0000256" key="7">
    <source>
        <dbReference type="ARBA" id="ARBA00023212"/>
    </source>
</evidence>
<evidence type="ECO:0000313" key="13">
    <source>
        <dbReference type="Proteomes" id="UP001224775"/>
    </source>
</evidence>
<keyword evidence="5 10" id="KW-0175">Coiled coil</keyword>
<keyword evidence="4" id="KW-0282">Flagellum</keyword>
<feature type="coiled-coil region" evidence="10">
    <location>
        <begin position="196"/>
        <end position="251"/>
    </location>
</feature>
<feature type="compositionally biased region" description="Polar residues" evidence="11">
    <location>
        <begin position="84"/>
        <end position="94"/>
    </location>
</feature>
<accession>A0AAD8XUK0</accession>
<comment type="subunit">
    <text evidence="9">Microtubule inner protein component of sperm flagellar doublet microtubules.</text>
</comment>
<gene>
    <name evidence="12" type="ORF">QTG54_015240</name>
</gene>
<dbReference type="PANTHER" id="PTHR14517">
    <property type="entry name" value="RIB43A-RELATED"/>
    <property type="match status" value="1"/>
</dbReference>
<evidence type="ECO:0000256" key="10">
    <source>
        <dbReference type="SAM" id="Coils"/>
    </source>
</evidence>
<evidence type="ECO:0000256" key="9">
    <source>
        <dbReference type="ARBA" id="ARBA00046435"/>
    </source>
</evidence>
<evidence type="ECO:0000256" key="8">
    <source>
        <dbReference type="ARBA" id="ARBA00023273"/>
    </source>
</evidence>
<evidence type="ECO:0000256" key="4">
    <source>
        <dbReference type="ARBA" id="ARBA00022846"/>
    </source>
</evidence>
<name>A0AAD8XUK0_9STRA</name>
<comment type="similarity">
    <text evidence="2">Belongs to the RIB43A family.</text>
</comment>
<organism evidence="12 13">
    <name type="scientific">Skeletonema marinoi</name>
    <dbReference type="NCBI Taxonomy" id="267567"/>
    <lineage>
        <taxon>Eukaryota</taxon>
        <taxon>Sar</taxon>
        <taxon>Stramenopiles</taxon>
        <taxon>Ochrophyta</taxon>
        <taxon>Bacillariophyta</taxon>
        <taxon>Coscinodiscophyceae</taxon>
        <taxon>Thalassiosirophycidae</taxon>
        <taxon>Thalassiosirales</taxon>
        <taxon>Skeletonemataceae</taxon>
        <taxon>Skeletonema</taxon>
        <taxon>Skeletonema marinoi-dohrnii complex</taxon>
    </lineage>
</organism>
<reference evidence="12" key="1">
    <citation type="submission" date="2023-06" db="EMBL/GenBank/DDBJ databases">
        <title>Survivors Of The Sea: Transcriptome response of Skeletonema marinoi to long-term dormancy.</title>
        <authorList>
            <person name="Pinder M.I.M."/>
            <person name="Kourtchenko O."/>
            <person name="Robertson E.K."/>
            <person name="Larsson T."/>
            <person name="Maumus F."/>
            <person name="Osuna-Cruz C.M."/>
            <person name="Vancaester E."/>
            <person name="Stenow R."/>
            <person name="Vandepoele K."/>
            <person name="Ploug H."/>
            <person name="Bruchert V."/>
            <person name="Godhe A."/>
            <person name="Topel M."/>
        </authorList>
    </citation>
    <scope>NUCLEOTIDE SEQUENCE</scope>
    <source>
        <strain evidence="12">R05AC</strain>
    </source>
</reference>
<evidence type="ECO:0000256" key="1">
    <source>
        <dbReference type="ARBA" id="ARBA00004611"/>
    </source>
</evidence>
<dbReference type="AlphaFoldDB" id="A0AAD8XUK0"/>
<dbReference type="Pfam" id="PF05914">
    <property type="entry name" value="RIB43A"/>
    <property type="match status" value="1"/>
</dbReference>
<dbReference type="Proteomes" id="UP001224775">
    <property type="component" value="Unassembled WGS sequence"/>
</dbReference>
<evidence type="ECO:0000256" key="3">
    <source>
        <dbReference type="ARBA" id="ARBA00022490"/>
    </source>
</evidence>
<evidence type="ECO:0000256" key="6">
    <source>
        <dbReference type="ARBA" id="ARBA00023069"/>
    </source>
</evidence>
<keyword evidence="7" id="KW-0206">Cytoskeleton</keyword>
<sequence length="404" mass="47642">MQVSMSHFPPLILDSALDSLAQSIFLESPPFFSIHVQNQPNSRHNARGSIGIDTTYLDKQVEEKRLRDAQRAHQEKQEGKLRSSESAISHSTPHTSLHPYSLRFHIILKSIAEYMREFSRRLDEYEAAANIKMSQKLQDLRQTLEEQVRQPKNNALADGKVDLDKCGPSSIQIFEGEDGKCSERKKIQQQQLKVWCSELMAEKERARLEEQKREQEYASRVLQNDGFLEHMEEEMMQRREERAKLQQFENMQMAREAELRRKIEVQAEKEAGQLLQSHLFTENQNVSTNQMQPHRVRPDHFKGFDKNQIHKFYRDNDAVMEEKRRKAAEEAKREADWARHEAEMLRRMDEAEQLRQHRIAEDNRDYGNTLHRQREEFRMRNAKETEVAGIGTGFFECFGRQSCR</sequence>
<keyword evidence="3" id="KW-0963">Cytoplasm</keyword>
<comment type="subcellular location">
    <subcellularLocation>
        <location evidence="1">Cytoplasm</location>
        <location evidence="1">Cytoskeleton</location>
        <location evidence="1">Flagellum axoneme</location>
    </subcellularLocation>
</comment>